<evidence type="ECO:0000259" key="6">
    <source>
        <dbReference type="PROSITE" id="PS50262"/>
    </source>
</evidence>
<dbReference type="Proteomes" id="UP000683360">
    <property type="component" value="Unassembled WGS sequence"/>
</dbReference>
<comment type="subcellular location">
    <subcellularLocation>
        <location evidence="1">Membrane</location>
    </subcellularLocation>
</comment>
<dbReference type="AlphaFoldDB" id="A0A8S3SVD5"/>
<organism evidence="7 8">
    <name type="scientific">Mytilus edulis</name>
    <name type="common">Blue mussel</name>
    <dbReference type="NCBI Taxonomy" id="6550"/>
    <lineage>
        <taxon>Eukaryota</taxon>
        <taxon>Metazoa</taxon>
        <taxon>Spiralia</taxon>
        <taxon>Lophotrochozoa</taxon>
        <taxon>Mollusca</taxon>
        <taxon>Bivalvia</taxon>
        <taxon>Autobranchia</taxon>
        <taxon>Pteriomorphia</taxon>
        <taxon>Mytilida</taxon>
        <taxon>Mytiloidea</taxon>
        <taxon>Mytilidae</taxon>
        <taxon>Mytilinae</taxon>
        <taxon>Mytilus</taxon>
    </lineage>
</organism>
<comment type="caution">
    <text evidence="7">The sequence shown here is derived from an EMBL/GenBank/DDBJ whole genome shotgun (WGS) entry which is preliminary data.</text>
</comment>
<feature type="transmembrane region" description="Helical" evidence="5">
    <location>
        <begin position="71"/>
        <end position="93"/>
    </location>
</feature>
<protein>
    <recommendedName>
        <fullName evidence="6">G-protein coupled receptors family 1 profile domain-containing protein</fullName>
    </recommendedName>
</protein>
<feature type="transmembrane region" description="Helical" evidence="5">
    <location>
        <begin position="196"/>
        <end position="223"/>
    </location>
</feature>
<dbReference type="Gene3D" id="1.20.1070.10">
    <property type="entry name" value="Rhodopsin 7-helix transmembrane proteins"/>
    <property type="match status" value="1"/>
</dbReference>
<dbReference type="InterPro" id="IPR017452">
    <property type="entry name" value="GPCR_Rhodpsn_7TM"/>
</dbReference>
<feature type="transmembrane region" description="Helical" evidence="5">
    <location>
        <begin position="155"/>
        <end position="176"/>
    </location>
</feature>
<dbReference type="InterPro" id="IPR000276">
    <property type="entry name" value="GPCR_Rhodpsn"/>
</dbReference>
<feature type="transmembrane region" description="Helical" evidence="5">
    <location>
        <begin position="294"/>
        <end position="312"/>
    </location>
</feature>
<dbReference type="GO" id="GO:0004930">
    <property type="term" value="F:G protein-coupled receptor activity"/>
    <property type="evidence" value="ECO:0007669"/>
    <property type="project" value="InterPro"/>
</dbReference>
<gene>
    <name evidence="7" type="ORF">MEDL_36012</name>
</gene>
<dbReference type="PRINTS" id="PR00237">
    <property type="entry name" value="GPCRRHODOPSN"/>
</dbReference>
<dbReference type="Pfam" id="PF00001">
    <property type="entry name" value="7tm_1"/>
    <property type="match status" value="1"/>
</dbReference>
<feature type="transmembrane region" description="Helical" evidence="5">
    <location>
        <begin position="253"/>
        <end position="274"/>
    </location>
</feature>
<proteinExistence type="predicted"/>
<evidence type="ECO:0000256" key="1">
    <source>
        <dbReference type="ARBA" id="ARBA00004370"/>
    </source>
</evidence>
<evidence type="ECO:0000256" key="2">
    <source>
        <dbReference type="ARBA" id="ARBA00022692"/>
    </source>
</evidence>
<dbReference type="InterPro" id="IPR052954">
    <property type="entry name" value="GPCR-Ligand_Int"/>
</dbReference>
<dbReference type="PANTHER" id="PTHR46641:SF2">
    <property type="entry name" value="FMRFAMIDE RECEPTOR"/>
    <property type="match status" value="1"/>
</dbReference>
<dbReference type="EMBL" id="CAJPWZ010001766">
    <property type="protein sequence ID" value="CAG2222710.1"/>
    <property type="molecule type" value="Genomic_DNA"/>
</dbReference>
<dbReference type="PANTHER" id="PTHR46641">
    <property type="entry name" value="FMRFAMIDE RECEPTOR-RELATED"/>
    <property type="match status" value="1"/>
</dbReference>
<keyword evidence="8" id="KW-1185">Reference proteome</keyword>
<evidence type="ECO:0000256" key="3">
    <source>
        <dbReference type="ARBA" id="ARBA00022989"/>
    </source>
</evidence>
<accession>A0A8S3SVD5</accession>
<dbReference type="PROSITE" id="PS50262">
    <property type="entry name" value="G_PROTEIN_RECEP_F1_2"/>
    <property type="match status" value="1"/>
</dbReference>
<dbReference type="CDD" id="cd14978">
    <property type="entry name" value="7tmA_FMRFamide_R-like"/>
    <property type="match status" value="1"/>
</dbReference>
<evidence type="ECO:0000313" key="8">
    <source>
        <dbReference type="Proteomes" id="UP000683360"/>
    </source>
</evidence>
<dbReference type="GO" id="GO:0016020">
    <property type="term" value="C:membrane"/>
    <property type="evidence" value="ECO:0007669"/>
    <property type="project" value="UniProtKB-SubCell"/>
</dbReference>
<feature type="transmembrane region" description="Helical" evidence="5">
    <location>
        <begin position="39"/>
        <end position="59"/>
    </location>
</feature>
<keyword evidence="3 5" id="KW-1133">Transmembrane helix</keyword>
<name>A0A8S3SVD5_MYTED</name>
<sequence>MNHNSTIFELYGNDTSSGQNTNLNRTTISQGITSLILNIYIGPILCAFGICGNIMNIIVLFKGRLTESPYLYLKTLALTDMFALILTLIHMTISGKSTMYVWQFFNAYVFFPLANFFMAASVWLTVGVTIDRFIYVKAPLFARGYCSRKRARVRIVLILFLTLLVSVPRFSCYTVYGNGDTFSLTKTSFRASITYYRMYNITCIVIIHVAPLLILMFCNVYLICALRHAKSTREELHIRNNREKDWQREQRRFTITLISIVLLSIIAIVPSTIVDFVQFFKTSFNTYRKLRLSSNMLLLCNLSMNFLLYCAFNKRFVRAMRNIICRDKLHFTPMRRSRSPIFLPLTHIL</sequence>
<evidence type="ECO:0000313" key="7">
    <source>
        <dbReference type="EMBL" id="CAG2222710.1"/>
    </source>
</evidence>
<dbReference type="SUPFAM" id="SSF81321">
    <property type="entry name" value="Family A G protein-coupled receptor-like"/>
    <property type="match status" value="1"/>
</dbReference>
<reference evidence="7" key="1">
    <citation type="submission" date="2021-03" db="EMBL/GenBank/DDBJ databases">
        <authorList>
            <person name="Bekaert M."/>
        </authorList>
    </citation>
    <scope>NUCLEOTIDE SEQUENCE</scope>
</reference>
<evidence type="ECO:0000256" key="5">
    <source>
        <dbReference type="SAM" id="Phobius"/>
    </source>
</evidence>
<keyword evidence="2 5" id="KW-0812">Transmembrane</keyword>
<feature type="domain" description="G-protein coupled receptors family 1 profile" evidence="6">
    <location>
        <begin position="52"/>
        <end position="309"/>
    </location>
</feature>
<feature type="transmembrane region" description="Helical" evidence="5">
    <location>
        <begin position="113"/>
        <end position="134"/>
    </location>
</feature>
<keyword evidence="4 5" id="KW-0472">Membrane</keyword>
<dbReference type="OrthoDB" id="10011262at2759"/>
<evidence type="ECO:0000256" key="4">
    <source>
        <dbReference type="ARBA" id="ARBA00023136"/>
    </source>
</evidence>